<evidence type="ECO:0000313" key="2">
    <source>
        <dbReference type="Proteomes" id="UP000287144"/>
    </source>
</evidence>
<keyword evidence="2" id="KW-1185">Reference proteome</keyword>
<name>A0A428UI52_9HYPO</name>
<dbReference type="AlphaFoldDB" id="A0A428UI52"/>
<organism evidence="1 2">
    <name type="scientific">Fusarium oligoseptatum</name>
    <dbReference type="NCBI Taxonomy" id="2604345"/>
    <lineage>
        <taxon>Eukaryota</taxon>
        <taxon>Fungi</taxon>
        <taxon>Dikarya</taxon>
        <taxon>Ascomycota</taxon>
        <taxon>Pezizomycotina</taxon>
        <taxon>Sordariomycetes</taxon>
        <taxon>Hypocreomycetidae</taxon>
        <taxon>Hypocreales</taxon>
        <taxon>Nectriaceae</taxon>
        <taxon>Fusarium</taxon>
        <taxon>Fusarium solani species complex</taxon>
    </lineage>
</organism>
<comment type="caution">
    <text evidence="1">The sequence shown here is derived from an EMBL/GenBank/DDBJ whole genome shotgun (WGS) entry which is preliminary data.</text>
</comment>
<sequence length="78" mass="8862">MVLVSLTQTRPAAPLSRFEIQARHSYTPLLSIPRDKATVQPVLSLVAPCRLFGCHLVLLPKRRRLLLTWLCEPPHQPL</sequence>
<proteinExistence type="predicted"/>
<gene>
    <name evidence="1" type="ORF">CEP52_001541</name>
</gene>
<reference evidence="1 2" key="1">
    <citation type="submission" date="2017-06" db="EMBL/GenBank/DDBJ databases">
        <title>Comparative genomic analysis of Ambrosia Fusariam Clade fungi.</title>
        <authorList>
            <person name="Stajich J.E."/>
            <person name="Carrillo J."/>
            <person name="Kijimoto T."/>
            <person name="Eskalen A."/>
            <person name="O'Donnell K."/>
            <person name="Kasson M."/>
        </authorList>
    </citation>
    <scope>NUCLEOTIDE SEQUENCE [LARGE SCALE GENOMIC DNA]</scope>
    <source>
        <strain evidence="1 2">NRRL62579</strain>
    </source>
</reference>
<accession>A0A428UI52</accession>
<dbReference type="Proteomes" id="UP000287144">
    <property type="component" value="Unassembled WGS sequence"/>
</dbReference>
<protein>
    <submittedName>
        <fullName evidence="1">Uncharacterized protein</fullName>
    </submittedName>
</protein>
<dbReference type="EMBL" id="NKCK01000008">
    <property type="protein sequence ID" value="RSM13981.1"/>
    <property type="molecule type" value="Genomic_DNA"/>
</dbReference>
<evidence type="ECO:0000313" key="1">
    <source>
        <dbReference type="EMBL" id="RSM13981.1"/>
    </source>
</evidence>